<dbReference type="PANTHER" id="PTHR44520">
    <property type="entry name" value="RESPONSE REGULATOR RCP1-RELATED"/>
    <property type="match status" value="1"/>
</dbReference>
<dbReference type="PANTHER" id="PTHR44520:SF2">
    <property type="entry name" value="RESPONSE REGULATOR RCP1"/>
    <property type="match status" value="1"/>
</dbReference>
<protein>
    <submittedName>
        <fullName evidence="3">Response regulator</fullName>
    </submittedName>
</protein>
<dbReference type="GO" id="GO:0000160">
    <property type="term" value="P:phosphorelay signal transduction system"/>
    <property type="evidence" value="ECO:0007669"/>
    <property type="project" value="InterPro"/>
</dbReference>
<dbReference type="EMBL" id="CP129971">
    <property type="protein sequence ID" value="WKK77755.2"/>
    <property type="molecule type" value="Genomic_DNA"/>
</dbReference>
<dbReference type="Proteomes" id="UP001230496">
    <property type="component" value="Chromosome"/>
</dbReference>
<dbReference type="RefSeq" id="WP_308349360.1">
    <property type="nucleotide sequence ID" value="NZ_CP129971.1"/>
</dbReference>
<evidence type="ECO:0000259" key="2">
    <source>
        <dbReference type="PROSITE" id="PS50110"/>
    </source>
</evidence>
<proteinExistence type="predicted"/>
<dbReference type="SMART" id="SM00448">
    <property type="entry name" value="REC"/>
    <property type="match status" value="1"/>
</dbReference>
<feature type="domain" description="Response regulatory" evidence="2">
    <location>
        <begin position="2"/>
        <end position="127"/>
    </location>
</feature>
<gene>
    <name evidence="3" type="ORF">QYS49_12065</name>
</gene>
<keyword evidence="4" id="KW-1185">Reference proteome</keyword>
<dbReference type="SUPFAM" id="SSF52172">
    <property type="entry name" value="CheY-like"/>
    <property type="match status" value="1"/>
</dbReference>
<dbReference type="Pfam" id="PF00072">
    <property type="entry name" value="Response_reg"/>
    <property type="match status" value="1"/>
</dbReference>
<dbReference type="PROSITE" id="PS50110">
    <property type="entry name" value="RESPONSE_REGULATORY"/>
    <property type="match status" value="1"/>
</dbReference>
<evidence type="ECO:0000256" key="1">
    <source>
        <dbReference type="PROSITE-ProRule" id="PRU00169"/>
    </source>
</evidence>
<organism evidence="3 4">
    <name type="scientific">Marivirga salinarum</name>
    <dbReference type="NCBI Taxonomy" id="3059078"/>
    <lineage>
        <taxon>Bacteria</taxon>
        <taxon>Pseudomonadati</taxon>
        <taxon>Bacteroidota</taxon>
        <taxon>Cytophagia</taxon>
        <taxon>Cytophagales</taxon>
        <taxon>Marivirgaceae</taxon>
        <taxon>Marivirga</taxon>
    </lineage>
</organism>
<dbReference type="InterPro" id="IPR011006">
    <property type="entry name" value="CheY-like_superfamily"/>
</dbReference>
<dbReference type="InterPro" id="IPR001789">
    <property type="entry name" value="Sig_transdc_resp-reg_receiver"/>
</dbReference>
<sequence length="132" mass="14893">MKILLVEDNEIDVVLTQVYLEEFYSDLILEVVNNGADAIDFLLQQHEFSHCEEPDLVLLDLNLPKIDGLEVLQVVKNTYGKGHIPIIILTTSVLDSDKSFALQNGALTYIEKPLDVENLKKIITDNSILIKE</sequence>
<evidence type="ECO:0000313" key="3">
    <source>
        <dbReference type="EMBL" id="WKK77755.2"/>
    </source>
</evidence>
<reference evidence="3 4" key="1">
    <citation type="submission" date="2023-08" db="EMBL/GenBank/DDBJ databases">
        <title>Comparative genomics and taxonomic characterization of three novel marine species of genus Marivirga.</title>
        <authorList>
            <person name="Muhammad N."/>
            <person name="Kim S.-G."/>
        </authorList>
    </citation>
    <scope>NUCLEOTIDE SEQUENCE [LARGE SCALE GENOMIC DNA]</scope>
    <source>
        <strain evidence="3 4">BDSF4-3</strain>
    </source>
</reference>
<dbReference type="Gene3D" id="3.40.50.2300">
    <property type="match status" value="1"/>
</dbReference>
<accession>A0AA49GEL3</accession>
<dbReference type="InterPro" id="IPR052893">
    <property type="entry name" value="TCS_response_regulator"/>
</dbReference>
<dbReference type="AlphaFoldDB" id="A0AA49GEL3"/>
<name>A0AA49GEL3_9BACT</name>
<feature type="modified residue" description="4-aspartylphosphate" evidence="1">
    <location>
        <position position="60"/>
    </location>
</feature>
<evidence type="ECO:0000313" key="4">
    <source>
        <dbReference type="Proteomes" id="UP001230496"/>
    </source>
</evidence>
<keyword evidence="1" id="KW-0597">Phosphoprotein</keyword>
<dbReference type="KEGG" id="msaa:QYS49_12065"/>